<dbReference type="Pfam" id="PF00392">
    <property type="entry name" value="GntR"/>
    <property type="match status" value="1"/>
</dbReference>
<gene>
    <name evidence="7" type="ORF">PBT88_11030</name>
</gene>
<dbReference type="RefSeq" id="WP_270075397.1">
    <property type="nucleotide sequence ID" value="NZ_CP115174.1"/>
</dbReference>
<accession>A0ABY7NHK4</accession>
<evidence type="ECO:0000256" key="1">
    <source>
        <dbReference type="ARBA" id="ARBA00005384"/>
    </source>
</evidence>
<evidence type="ECO:0000313" key="7">
    <source>
        <dbReference type="EMBL" id="WBO20747.1"/>
    </source>
</evidence>
<dbReference type="InterPro" id="IPR036388">
    <property type="entry name" value="WH-like_DNA-bd_sf"/>
</dbReference>
<dbReference type="PRINTS" id="PR00035">
    <property type="entry name" value="HTHGNTR"/>
</dbReference>
<dbReference type="PANTHER" id="PTHR46577:SF2">
    <property type="entry name" value="TRANSCRIPTIONAL REGULATORY PROTEIN"/>
    <property type="match status" value="1"/>
</dbReference>
<keyword evidence="3" id="KW-0805">Transcription regulation</keyword>
<dbReference type="Gene3D" id="3.40.640.10">
    <property type="entry name" value="Type I PLP-dependent aspartate aminotransferase-like (Major domain)"/>
    <property type="match status" value="1"/>
</dbReference>
<dbReference type="CDD" id="cd00609">
    <property type="entry name" value="AAT_like"/>
    <property type="match status" value="1"/>
</dbReference>
<dbReference type="PROSITE" id="PS50949">
    <property type="entry name" value="HTH_GNTR"/>
    <property type="match status" value="1"/>
</dbReference>
<dbReference type="SMART" id="SM00345">
    <property type="entry name" value="HTH_GNTR"/>
    <property type="match status" value="1"/>
</dbReference>
<proteinExistence type="inferred from homology"/>
<dbReference type="InterPro" id="IPR004839">
    <property type="entry name" value="Aminotransferase_I/II_large"/>
</dbReference>
<comment type="similarity">
    <text evidence="1">In the C-terminal section; belongs to the class-I pyridoxal-phosphate-dependent aminotransferase family.</text>
</comment>
<dbReference type="Gene3D" id="3.90.1150.10">
    <property type="entry name" value="Aspartate Aminotransferase, domain 1"/>
    <property type="match status" value="1"/>
</dbReference>
<dbReference type="InterPro" id="IPR015422">
    <property type="entry name" value="PyrdxlP-dep_Trfase_small"/>
</dbReference>
<evidence type="ECO:0000256" key="5">
    <source>
        <dbReference type="ARBA" id="ARBA00023163"/>
    </source>
</evidence>
<evidence type="ECO:0000259" key="6">
    <source>
        <dbReference type="PROSITE" id="PS50949"/>
    </source>
</evidence>
<dbReference type="InterPro" id="IPR036390">
    <property type="entry name" value="WH_DNA-bd_sf"/>
</dbReference>
<dbReference type="Gene3D" id="1.10.10.10">
    <property type="entry name" value="Winged helix-like DNA-binding domain superfamily/Winged helix DNA-binding domain"/>
    <property type="match status" value="1"/>
</dbReference>
<dbReference type="SUPFAM" id="SSF53383">
    <property type="entry name" value="PLP-dependent transferases"/>
    <property type="match status" value="1"/>
</dbReference>
<keyword evidence="7" id="KW-0032">Aminotransferase</keyword>
<dbReference type="SUPFAM" id="SSF46785">
    <property type="entry name" value="Winged helix' DNA-binding domain"/>
    <property type="match status" value="1"/>
</dbReference>
<keyword evidence="2" id="KW-0663">Pyridoxal phosphate</keyword>
<evidence type="ECO:0000256" key="2">
    <source>
        <dbReference type="ARBA" id="ARBA00022898"/>
    </source>
</evidence>
<reference evidence="7 8" key="1">
    <citation type="submission" date="2022-12" db="EMBL/GenBank/DDBJ databases">
        <title>Sphingomonas abieness sp. nov., an endophytic bacterium isolated from Abies koreana.</title>
        <authorList>
            <person name="Jiang L."/>
            <person name="Lee J."/>
        </authorList>
    </citation>
    <scope>NUCLEOTIDE SEQUENCE [LARGE SCALE GENOMIC DNA]</scope>
    <source>
        <strain evidence="8">PAMB 00755</strain>
    </source>
</reference>
<dbReference type="InterPro" id="IPR015421">
    <property type="entry name" value="PyrdxlP-dep_Trfase_major"/>
</dbReference>
<protein>
    <submittedName>
        <fullName evidence="7">PLP-dependent aminotransferase family protein</fullName>
    </submittedName>
</protein>
<keyword evidence="8" id="KW-1185">Reference proteome</keyword>
<name>A0ABY7NHK4_9SPHN</name>
<dbReference type="Proteomes" id="UP001210865">
    <property type="component" value="Chromosome"/>
</dbReference>
<keyword evidence="5" id="KW-0804">Transcription</keyword>
<dbReference type="EMBL" id="CP115174">
    <property type="protein sequence ID" value="WBO20747.1"/>
    <property type="molecule type" value="Genomic_DNA"/>
</dbReference>
<evidence type="ECO:0000313" key="8">
    <source>
        <dbReference type="Proteomes" id="UP001210865"/>
    </source>
</evidence>
<dbReference type="Pfam" id="PF00155">
    <property type="entry name" value="Aminotran_1_2"/>
    <property type="match status" value="1"/>
</dbReference>
<dbReference type="PANTHER" id="PTHR46577">
    <property type="entry name" value="HTH-TYPE TRANSCRIPTIONAL REGULATORY PROTEIN GABR"/>
    <property type="match status" value="1"/>
</dbReference>
<evidence type="ECO:0000256" key="4">
    <source>
        <dbReference type="ARBA" id="ARBA00023125"/>
    </source>
</evidence>
<feature type="domain" description="HTH gntR-type" evidence="6">
    <location>
        <begin position="8"/>
        <end position="76"/>
    </location>
</feature>
<keyword evidence="7" id="KW-0808">Transferase</keyword>
<dbReference type="GO" id="GO:0008483">
    <property type="term" value="F:transaminase activity"/>
    <property type="evidence" value="ECO:0007669"/>
    <property type="project" value="UniProtKB-KW"/>
</dbReference>
<dbReference type="InterPro" id="IPR000524">
    <property type="entry name" value="Tscrpt_reg_HTH_GntR"/>
</dbReference>
<sequence length="478" mass="51751">MLVEATDGTLTEQVMALVRTRIERRQLVSGARLPSVRAMAEAAGVSKSTVVEAYDRLVAEGAIRARPGSGFYVAAPLAPLTIAAVDSRADLAIDPLWMLRESLSPRPGAILAGGGCLPDDWLPVELLRKGLRTIARTAPLTSMTNYSTAMGSEPVRRLIARRMGEQGVDVATDQILLTDSGTQAIDLICRFLIEPGDVVLIDDPCYFNFQALLRAHRARPIGVPFTPHGPDVEAFQQALEEHLPRLYITNSAIHNPTGASLSAPVAHRLLKLAEAHDLLIVEDDIFADFETVPSARLAAFDGLDRVIRVGSFSKSLTSAVRCGHIAARRDWIAALADLRIATGMSSSPISAELVHTVLTDGAYRRHMEKIRGRLEQTMTRVIPRLAEIGIVPWIEPSGGMFLWARLPDDLDAVAVTRHALRSNIVLAPGNVFSVSQSAGSYLRLNVARMGDDRVFEVLEAAMAHCGRGQGLAIPPSDH</sequence>
<organism evidence="7 8">
    <name type="scientific">Sphingomonas abietis</name>
    <dbReference type="NCBI Taxonomy" id="3012344"/>
    <lineage>
        <taxon>Bacteria</taxon>
        <taxon>Pseudomonadati</taxon>
        <taxon>Pseudomonadota</taxon>
        <taxon>Alphaproteobacteria</taxon>
        <taxon>Sphingomonadales</taxon>
        <taxon>Sphingomonadaceae</taxon>
        <taxon>Sphingomonas</taxon>
    </lineage>
</organism>
<evidence type="ECO:0000256" key="3">
    <source>
        <dbReference type="ARBA" id="ARBA00023015"/>
    </source>
</evidence>
<dbReference type="InterPro" id="IPR051446">
    <property type="entry name" value="HTH_trans_reg/aminotransferase"/>
</dbReference>
<dbReference type="CDD" id="cd07377">
    <property type="entry name" value="WHTH_GntR"/>
    <property type="match status" value="1"/>
</dbReference>
<keyword evidence="4" id="KW-0238">DNA-binding</keyword>
<dbReference type="InterPro" id="IPR015424">
    <property type="entry name" value="PyrdxlP-dep_Trfase"/>
</dbReference>